<keyword evidence="3" id="KW-1185">Reference proteome</keyword>
<evidence type="ECO:0000256" key="1">
    <source>
        <dbReference type="SAM" id="SignalP"/>
    </source>
</evidence>
<feature type="chain" id="PRO_5022891454" evidence="1">
    <location>
        <begin position="21"/>
        <end position="268"/>
    </location>
</feature>
<feature type="signal peptide" evidence="1">
    <location>
        <begin position="1"/>
        <end position="20"/>
    </location>
</feature>
<dbReference type="EMBL" id="CP042345">
    <property type="protein sequence ID" value="QEA16606.1"/>
    <property type="molecule type" value="Genomic_DNA"/>
</dbReference>
<dbReference type="SUPFAM" id="SSF53474">
    <property type="entry name" value="alpha/beta-Hydrolases"/>
    <property type="match status" value="1"/>
</dbReference>
<dbReference type="InterPro" id="IPR029058">
    <property type="entry name" value="AB_hydrolase_fold"/>
</dbReference>
<accession>A0A5B8S4T9</accession>
<keyword evidence="1" id="KW-0732">Signal</keyword>
<dbReference type="GO" id="GO:0016787">
    <property type="term" value="F:hydrolase activity"/>
    <property type="evidence" value="ECO:0007669"/>
    <property type="project" value="UniProtKB-KW"/>
</dbReference>
<dbReference type="KEGG" id="ngf:FRF71_10945"/>
<dbReference type="OrthoDB" id="7187654at2"/>
<name>A0A5B8S4T9_9SPHN</name>
<gene>
    <name evidence="2" type="ORF">FRF71_10945</name>
</gene>
<dbReference type="Proteomes" id="UP000321172">
    <property type="component" value="Chromosome"/>
</dbReference>
<reference evidence="2 3" key="1">
    <citation type="journal article" date="2013" name="J. Microbiol. Biotechnol.">
        <title>Novosphingobium ginsenosidimutans sp. nov., with the ability to convert ginsenoside.</title>
        <authorList>
            <person name="Kim J.K."/>
            <person name="He D."/>
            <person name="Liu Q.M."/>
            <person name="Park H.Y."/>
            <person name="Jung M.S."/>
            <person name="Yoon M.H."/>
            <person name="Kim S.C."/>
            <person name="Im W.T."/>
        </authorList>
    </citation>
    <scope>NUCLEOTIDE SEQUENCE [LARGE SCALE GENOMIC DNA]</scope>
    <source>
        <strain evidence="2 3">FW-6</strain>
    </source>
</reference>
<sequence>MRFLTLLAALLALLSAPAFARPESAVVPLDNGAGRTVPVTLVKPEGRVKGVLFFSHGALSSPAKYAALTEKWAEAGYFVVAPLHGDSTDWTGTKPQQAEQLPWRLADMALVRAWLPMLAGRFGLRLGRAPLYATGHSFGALIAILWNDSALRSVIAISPPGPLPGLPMPPEDKPLLVVTGTKDSFPMIAPKWQDHLTAYNQAKGPSLAYVGTDADHYFGGIYGRPELPGPKAEAAFADLVPLTLAFLKSPRKAARFKPKAGTLEARGF</sequence>
<dbReference type="AlphaFoldDB" id="A0A5B8S4T9"/>
<evidence type="ECO:0000313" key="3">
    <source>
        <dbReference type="Proteomes" id="UP000321172"/>
    </source>
</evidence>
<evidence type="ECO:0000313" key="2">
    <source>
        <dbReference type="EMBL" id="QEA16606.1"/>
    </source>
</evidence>
<dbReference type="Gene3D" id="3.40.50.1820">
    <property type="entry name" value="alpha/beta hydrolase"/>
    <property type="match status" value="1"/>
</dbReference>
<keyword evidence="2" id="KW-0378">Hydrolase</keyword>
<proteinExistence type="predicted"/>
<organism evidence="2 3">
    <name type="scientific">Novosphingobium ginsenosidimutans</name>
    <dbReference type="NCBI Taxonomy" id="1176536"/>
    <lineage>
        <taxon>Bacteria</taxon>
        <taxon>Pseudomonadati</taxon>
        <taxon>Pseudomonadota</taxon>
        <taxon>Alphaproteobacteria</taxon>
        <taxon>Sphingomonadales</taxon>
        <taxon>Sphingomonadaceae</taxon>
        <taxon>Novosphingobium</taxon>
    </lineage>
</organism>
<protein>
    <submittedName>
        <fullName evidence="2">Alpha/beta fold hydrolase</fullName>
    </submittedName>
</protein>